<keyword evidence="5" id="KW-0804">Transcription</keyword>
<dbReference type="Proteomes" id="UP000046373">
    <property type="component" value="Unassembled WGS sequence"/>
</dbReference>
<sequence length="173" mass="19109">MSTRICIAISFFVVYNKFSVGKRKCAVPLPLDNQLCFTLYATSMAINRTYKPMLDEMGITYPQYLVLNALGEADGMSVGSIAHRLALESSTITPLVKRMEQAGLVTRQRSQADERQVQVDLTPSGRALLVQCNCLNETLIERSGMKLAEIDALNRRIQALRDALNGGLEVDPA</sequence>
<dbReference type="InterPro" id="IPR000835">
    <property type="entry name" value="HTH_MarR-typ"/>
</dbReference>
<dbReference type="SMART" id="SM00347">
    <property type="entry name" value="HTH_MARR"/>
    <property type="match status" value="1"/>
</dbReference>
<evidence type="ECO:0000259" key="6">
    <source>
        <dbReference type="PROSITE" id="PS50995"/>
    </source>
</evidence>
<dbReference type="GO" id="GO:0005737">
    <property type="term" value="C:cytoplasm"/>
    <property type="evidence" value="ECO:0007669"/>
    <property type="project" value="UniProtKB-SubCell"/>
</dbReference>
<feature type="domain" description="HTH marR-type" evidence="6">
    <location>
        <begin position="32"/>
        <end position="162"/>
    </location>
</feature>
<dbReference type="AlphaFoldDB" id="A0A090FHL2"/>
<dbReference type="GO" id="GO:0003700">
    <property type="term" value="F:DNA-binding transcription factor activity"/>
    <property type="evidence" value="ECO:0007669"/>
    <property type="project" value="InterPro"/>
</dbReference>
<reference evidence="7 8" key="1">
    <citation type="submission" date="2014-08" db="EMBL/GenBank/DDBJ databases">
        <authorList>
            <person name="Moulin Lionel"/>
        </authorList>
    </citation>
    <scope>NUCLEOTIDE SEQUENCE [LARGE SCALE GENOMIC DNA]</scope>
</reference>
<dbReference type="InterPro" id="IPR011991">
    <property type="entry name" value="ArsR-like_HTH"/>
</dbReference>
<dbReference type="PANTHER" id="PTHR33164">
    <property type="entry name" value="TRANSCRIPTIONAL REGULATOR, MARR FAMILY"/>
    <property type="match status" value="1"/>
</dbReference>
<evidence type="ECO:0000256" key="3">
    <source>
        <dbReference type="ARBA" id="ARBA00023015"/>
    </source>
</evidence>
<keyword evidence="4" id="KW-0238">DNA-binding</keyword>
<protein>
    <submittedName>
        <fullName evidence="7">Putative transcriptional regulator</fullName>
    </submittedName>
</protein>
<dbReference type="FunFam" id="1.10.10.10:FF:000163">
    <property type="entry name" value="MarR family transcriptional regulator"/>
    <property type="match status" value="1"/>
</dbReference>
<dbReference type="PRINTS" id="PR00598">
    <property type="entry name" value="HTHMARR"/>
</dbReference>
<evidence type="ECO:0000256" key="5">
    <source>
        <dbReference type="ARBA" id="ARBA00023163"/>
    </source>
</evidence>
<name>A0A090FHL2_MESPL</name>
<dbReference type="InterPro" id="IPR055166">
    <property type="entry name" value="Transc_reg_Sar_Rot_HTH"/>
</dbReference>
<dbReference type="CDD" id="cd00090">
    <property type="entry name" value="HTH_ARSR"/>
    <property type="match status" value="1"/>
</dbReference>
<dbReference type="Pfam" id="PF22381">
    <property type="entry name" value="Staph_reg_Sar_Rot"/>
    <property type="match status" value="1"/>
</dbReference>
<evidence type="ECO:0000256" key="1">
    <source>
        <dbReference type="ARBA" id="ARBA00004496"/>
    </source>
</evidence>
<accession>A0A090FHL2</accession>
<evidence type="ECO:0000256" key="4">
    <source>
        <dbReference type="ARBA" id="ARBA00023125"/>
    </source>
</evidence>
<evidence type="ECO:0000256" key="2">
    <source>
        <dbReference type="ARBA" id="ARBA00022490"/>
    </source>
</evidence>
<comment type="subcellular location">
    <subcellularLocation>
        <location evidence="1">Cytoplasm</location>
    </subcellularLocation>
</comment>
<dbReference type="GO" id="GO:0003677">
    <property type="term" value="F:DNA binding"/>
    <property type="evidence" value="ECO:0007669"/>
    <property type="project" value="UniProtKB-KW"/>
</dbReference>
<keyword evidence="2" id="KW-0963">Cytoplasm</keyword>
<dbReference type="GO" id="GO:0006950">
    <property type="term" value="P:response to stress"/>
    <property type="evidence" value="ECO:0007669"/>
    <property type="project" value="TreeGrafter"/>
</dbReference>
<dbReference type="Gene3D" id="1.10.10.10">
    <property type="entry name" value="Winged helix-like DNA-binding domain superfamily/Winged helix DNA-binding domain"/>
    <property type="match status" value="1"/>
</dbReference>
<dbReference type="InterPro" id="IPR039422">
    <property type="entry name" value="MarR/SlyA-like"/>
</dbReference>
<organism evidence="7 8">
    <name type="scientific">Mesorhizobium plurifarium</name>
    <dbReference type="NCBI Taxonomy" id="69974"/>
    <lineage>
        <taxon>Bacteria</taxon>
        <taxon>Pseudomonadati</taxon>
        <taxon>Pseudomonadota</taxon>
        <taxon>Alphaproteobacteria</taxon>
        <taxon>Hyphomicrobiales</taxon>
        <taxon>Phyllobacteriaceae</taxon>
        <taxon>Mesorhizobium</taxon>
    </lineage>
</organism>
<evidence type="ECO:0000313" key="7">
    <source>
        <dbReference type="EMBL" id="CDX43442.1"/>
    </source>
</evidence>
<dbReference type="InterPro" id="IPR036388">
    <property type="entry name" value="WH-like_DNA-bd_sf"/>
</dbReference>
<dbReference type="PANTHER" id="PTHR33164:SF5">
    <property type="entry name" value="ORGANIC HYDROPEROXIDE RESISTANCE TRANSCRIPTIONAL REGULATOR"/>
    <property type="match status" value="1"/>
</dbReference>
<keyword evidence="3" id="KW-0805">Transcription regulation</keyword>
<dbReference type="SUPFAM" id="SSF46785">
    <property type="entry name" value="Winged helix' DNA-binding domain"/>
    <property type="match status" value="1"/>
</dbReference>
<gene>
    <name evidence="7" type="ORF">MPLDJ20_60227</name>
</gene>
<dbReference type="PROSITE" id="PS50995">
    <property type="entry name" value="HTH_MARR_2"/>
    <property type="match status" value="1"/>
</dbReference>
<dbReference type="EMBL" id="CCNB01000043">
    <property type="protein sequence ID" value="CDX43442.1"/>
    <property type="molecule type" value="Genomic_DNA"/>
</dbReference>
<proteinExistence type="predicted"/>
<dbReference type="InterPro" id="IPR036390">
    <property type="entry name" value="WH_DNA-bd_sf"/>
</dbReference>
<evidence type="ECO:0000313" key="8">
    <source>
        <dbReference type="Proteomes" id="UP000046373"/>
    </source>
</evidence>